<evidence type="ECO:0008006" key="2">
    <source>
        <dbReference type="Google" id="ProtNLM"/>
    </source>
</evidence>
<accession>A0ABQ3WDD9</accession>
<evidence type="ECO:0000313" key="1">
    <source>
        <dbReference type="EMBL" id="GID43871.1"/>
    </source>
</evidence>
<reference evidence="1" key="1">
    <citation type="submission" date="2021-01" db="EMBL/GenBank/DDBJ databases">
        <title>Whole genome shotgun sequence of Actinoplanes capillaceus NBRC 16408.</title>
        <authorList>
            <person name="Komaki H."/>
            <person name="Tamura T."/>
        </authorList>
    </citation>
    <scope>NUCLEOTIDE SEQUENCE [LARGE SCALE GENOMIC DNA]</scope>
    <source>
        <strain evidence="1">NBRC 16408</strain>
    </source>
</reference>
<name>A0ABQ3WDD9_9ACTN</name>
<dbReference type="Gene3D" id="3.40.50.1820">
    <property type="entry name" value="alpha/beta hydrolase"/>
    <property type="match status" value="1"/>
</dbReference>
<comment type="caution">
    <text evidence="1">The sequence shown here is derived from an EMBL/GenBank/DDBJ whole genome shotgun (WGS) entry which is preliminary data.</text>
</comment>
<proteinExistence type="predicted"/>
<dbReference type="SUPFAM" id="SSF53474">
    <property type="entry name" value="alpha/beta-Hydrolases"/>
    <property type="match status" value="1"/>
</dbReference>
<organism evidence="1">
    <name type="scientific">Actinoplanes campanulatus</name>
    <dbReference type="NCBI Taxonomy" id="113559"/>
    <lineage>
        <taxon>Bacteria</taxon>
        <taxon>Bacillati</taxon>
        <taxon>Actinomycetota</taxon>
        <taxon>Actinomycetes</taxon>
        <taxon>Micromonosporales</taxon>
        <taxon>Micromonosporaceae</taxon>
        <taxon>Actinoplanes</taxon>
    </lineage>
</organism>
<dbReference type="EMBL" id="BOMF01000018">
    <property type="protein sequence ID" value="GID43871.1"/>
    <property type="molecule type" value="Genomic_DNA"/>
</dbReference>
<protein>
    <recommendedName>
        <fullName evidence="2">TAP-like protein</fullName>
    </recommendedName>
</protein>
<dbReference type="InterPro" id="IPR029058">
    <property type="entry name" value="AB_hydrolase_fold"/>
</dbReference>
<sequence>MVLVGEHDPLIPYRVAAETVDSLPAGTGELHVVPGASHPAIWDAPDATHALIRTFTEGS</sequence>
<gene>
    <name evidence="1" type="ORF">Aca07nite_11460</name>
</gene>